<dbReference type="GeneID" id="98061783"/>
<organism evidence="6 7">
    <name type="scientific">Monoglobus pectinilyticus</name>
    <dbReference type="NCBI Taxonomy" id="1981510"/>
    <lineage>
        <taxon>Bacteria</taxon>
        <taxon>Bacillati</taxon>
        <taxon>Bacillota</taxon>
        <taxon>Clostridia</taxon>
        <taxon>Monoglobales</taxon>
        <taxon>Monoglobaceae</taxon>
        <taxon>Monoglobus</taxon>
    </lineage>
</organism>
<dbReference type="Gene3D" id="3.40.50.300">
    <property type="entry name" value="P-loop containing nucleotide triphosphate hydrolases"/>
    <property type="match status" value="1"/>
</dbReference>
<dbReference type="InterPro" id="IPR003439">
    <property type="entry name" value="ABC_transporter-like_ATP-bd"/>
</dbReference>
<dbReference type="OrthoDB" id="9806726at2"/>
<feature type="domain" description="ABC transporter" evidence="5">
    <location>
        <begin position="4"/>
        <end position="233"/>
    </location>
</feature>
<evidence type="ECO:0000313" key="6">
    <source>
        <dbReference type="EMBL" id="AUO18538.1"/>
    </source>
</evidence>
<dbReference type="PANTHER" id="PTHR42734">
    <property type="entry name" value="METAL TRANSPORT SYSTEM ATP-BINDING PROTEIN TM_0124-RELATED"/>
    <property type="match status" value="1"/>
</dbReference>
<dbReference type="InterPro" id="IPR003593">
    <property type="entry name" value="AAA+_ATPase"/>
</dbReference>
<dbReference type="PROSITE" id="PS00211">
    <property type="entry name" value="ABC_TRANSPORTER_1"/>
    <property type="match status" value="1"/>
</dbReference>
<dbReference type="AlphaFoldDB" id="A0A2K9P1T8"/>
<evidence type="ECO:0000256" key="4">
    <source>
        <dbReference type="ARBA" id="ARBA00022840"/>
    </source>
</evidence>
<keyword evidence="4 6" id="KW-0067">ATP-binding</keyword>
<reference evidence="6 7" key="1">
    <citation type="submission" date="2017-04" db="EMBL/GenBank/DDBJ databases">
        <title>Monoglobus pectinilyticus 14 draft genome.</title>
        <authorList>
            <person name="Kim C."/>
            <person name="Rosendale D.I."/>
            <person name="Kelly W.J."/>
            <person name="Tannock G.W."/>
            <person name="Patchett M.L."/>
            <person name="Jordens J.Z."/>
        </authorList>
    </citation>
    <scope>NUCLEOTIDE SEQUENCE [LARGE SCALE GENOMIC DNA]</scope>
    <source>
        <strain evidence="6 7">14</strain>
    </source>
</reference>
<accession>A0A2K9P1T8</accession>
<evidence type="ECO:0000259" key="5">
    <source>
        <dbReference type="PROSITE" id="PS50893"/>
    </source>
</evidence>
<dbReference type="InterPro" id="IPR027417">
    <property type="entry name" value="P-loop_NTPase"/>
</dbReference>
<keyword evidence="7" id="KW-1185">Reference proteome</keyword>
<evidence type="ECO:0000256" key="2">
    <source>
        <dbReference type="ARBA" id="ARBA00022448"/>
    </source>
</evidence>
<keyword evidence="3" id="KW-0547">Nucleotide-binding</keyword>
<dbReference type="GO" id="GO:0005524">
    <property type="term" value="F:ATP binding"/>
    <property type="evidence" value="ECO:0007669"/>
    <property type="project" value="UniProtKB-KW"/>
</dbReference>
<dbReference type="PANTHER" id="PTHR42734:SF17">
    <property type="entry name" value="METAL TRANSPORT SYSTEM ATP-BINDING PROTEIN TM_0124-RELATED"/>
    <property type="match status" value="1"/>
</dbReference>
<dbReference type="InterPro" id="IPR017871">
    <property type="entry name" value="ABC_transporter-like_CS"/>
</dbReference>
<keyword evidence="2" id="KW-0813">Transport</keyword>
<dbReference type="Pfam" id="PF00005">
    <property type="entry name" value="ABC_tran"/>
    <property type="match status" value="1"/>
</dbReference>
<evidence type="ECO:0000313" key="7">
    <source>
        <dbReference type="Proteomes" id="UP000235589"/>
    </source>
</evidence>
<dbReference type="SUPFAM" id="SSF52540">
    <property type="entry name" value="P-loop containing nucleoside triphosphate hydrolases"/>
    <property type="match status" value="1"/>
</dbReference>
<sequence>MSLIKCKNVSLSYDGLIVANNISFEINKGDYYSIIGRNGSGKSTLLKALLHLKSTESGSVEYGDGLVQSDIGYLAQQTPVQKDFPASVNEVVLSGCLKGGVFKPFYSLSDKKLALEKMELLGIANIKSKCFRELSGGQQQRVLLARAMCATRKILFLDEPVTGLDPVVTTEFFNIINEMHRNGITIVMVSHDIHCAVKYSNRILHLEDGSVMFDGPSKEYSRSKIGIEFVGGHKHD</sequence>
<evidence type="ECO:0000256" key="1">
    <source>
        <dbReference type="ARBA" id="ARBA00005417"/>
    </source>
</evidence>
<evidence type="ECO:0000256" key="3">
    <source>
        <dbReference type="ARBA" id="ARBA00022741"/>
    </source>
</evidence>
<dbReference type="KEGG" id="mpec:B9O19_00354"/>
<name>A0A2K9P1T8_9FIRM</name>
<comment type="similarity">
    <text evidence="1">Belongs to the ABC transporter superfamily.</text>
</comment>
<dbReference type="RefSeq" id="WP_102364832.1">
    <property type="nucleotide sequence ID" value="NZ_CP020991.1"/>
</dbReference>
<dbReference type="PROSITE" id="PS50893">
    <property type="entry name" value="ABC_TRANSPORTER_2"/>
    <property type="match status" value="1"/>
</dbReference>
<gene>
    <name evidence="6" type="ORF">B9O19_00354</name>
</gene>
<proteinExistence type="inferred from homology"/>
<dbReference type="EMBL" id="CP020991">
    <property type="protein sequence ID" value="AUO18538.1"/>
    <property type="molecule type" value="Genomic_DNA"/>
</dbReference>
<dbReference type="Proteomes" id="UP000235589">
    <property type="component" value="Chromosome"/>
</dbReference>
<dbReference type="InterPro" id="IPR050153">
    <property type="entry name" value="Metal_Ion_Import_ABC"/>
</dbReference>
<protein>
    <submittedName>
        <fullName evidence="6">Zinc ABC transporter, ATP-binding protein ZnuC</fullName>
    </submittedName>
</protein>
<dbReference type="SMART" id="SM00382">
    <property type="entry name" value="AAA"/>
    <property type="match status" value="1"/>
</dbReference>
<dbReference type="GO" id="GO:0016887">
    <property type="term" value="F:ATP hydrolysis activity"/>
    <property type="evidence" value="ECO:0007669"/>
    <property type="project" value="InterPro"/>
</dbReference>